<accession>A0ABQ4X994</accession>
<gene>
    <name evidence="2" type="ORF">Tco_0656161</name>
</gene>
<comment type="caution">
    <text evidence="2">The sequence shown here is derived from an EMBL/GenBank/DDBJ whole genome shotgun (WGS) entry which is preliminary data.</text>
</comment>
<name>A0ABQ4X994_9ASTR</name>
<feature type="region of interest" description="Disordered" evidence="1">
    <location>
        <begin position="1"/>
        <end position="98"/>
    </location>
</feature>
<feature type="compositionally biased region" description="Low complexity" evidence="1">
    <location>
        <begin position="49"/>
        <end position="58"/>
    </location>
</feature>
<evidence type="ECO:0000313" key="3">
    <source>
        <dbReference type="Proteomes" id="UP001151760"/>
    </source>
</evidence>
<proteinExistence type="predicted"/>
<sequence length="98" mass="10700">MTHLEVSDEEPEALEEAPPSPDYVPRPEHPPSPNYVPGPEHPPSPVYVPKPEYPEYLVLSDAEAPIEDQPLPDDASPTALSSGYIADSDSEEDPDKKP</sequence>
<evidence type="ECO:0000313" key="2">
    <source>
        <dbReference type="EMBL" id="GJS61377.1"/>
    </source>
</evidence>
<keyword evidence="3" id="KW-1185">Reference proteome</keyword>
<feature type="compositionally biased region" description="Acidic residues" evidence="1">
    <location>
        <begin position="88"/>
        <end position="98"/>
    </location>
</feature>
<reference evidence="2" key="1">
    <citation type="journal article" date="2022" name="Int. J. Mol. Sci.">
        <title>Draft Genome of Tanacetum Coccineum: Genomic Comparison of Closely Related Tanacetum-Family Plants.</title>
        <authorList>
            <person name="Yamashiro T."/>
            <person name="Shiraishi A."/>
            <person name="Nakayama K."/>
            <person name="Satake H."/>
        </authorList>
    </citation>
    <scope>NUCLEOTIDE SEQUENCE</scope>
</reference>
<dbReference type="Proteomes" id="UP001151760">
    <property type="component" value="Unassembled WGS sequence"/>
</dbReference>
<evidence type="ECO:0000256" key="1">
    <source>
        <dbReference type="SAM" id="MobiDB-lite"/>
    </source>
</evidence>
<dbReference type="EMBL" id="BQNB010009286">
    <property type="protein sequence ID" value="GJS61377.1"/>
    <property type="molecule type" value="Genomic_DNA"/>
</dbReference>
<feature type="compositionally biased region" description="Pro residues" evidence="1">
    <location>
        <begin position="18"/>
        <end position="48"/>
    </location>
</feature>
<organism evidence="2 3">
    <name type="scientific">Tanacetum coccineum</name>
    <dbReference type="NCBI Taxonomy" id="301880"/>
    <lineage>
        <taxon>Eukaryota</taxon>
        <taxon>Viridiplantae</taxon>
        <taxon>Streptophyta</taxon>
        <taxon>Embryophyta</taxon>
        <taxon>Tracheophyta</taxon>
        <taxon>Spermatophyta</taxon>
        <taxon>Magnoliopsida</taxon>
        <taxon>eudicotyledons</taxon>
        <taxon>Gunneridae</taxon>
        <taxon>Pentapetalae</taxon>
        <taxon>asterids</taxon>
        <taxon>campanulids</taxon>
        <taxon>Asterales</taxon>
        <taxon>Asteraceae</taxon>
        <taxon>Asteroideae</taxon>
        <taxon>Anthemideae</taxon>
        <taxon>Anthemidinae</taxon>
        <taxon>Tanacetum</taxon>
    </lineage>
</organism>
<reference evidence="2" key="2">
    <citation type="submission" date="2022-01" db="EMBL/GenBank/DDBJ databases">
        <authorList>
            <person name="Yamashiro T."/>
            <person name="Shiraishi A."/>
            <person name="Satake H."/>
            <person name="Nakayama K."/>
        </authorList>
    </citation>
    <scope>NUCLEOTIDE SEQUENCE</scope>
</reference>
<protein>
    <submittedName>
        <fullName evidence="2">Uncharacterized protein</fullName>
    </submittedName>
</protein>